<proteinExistence type="predicted"/>
<dbReference type="RefSeq" id="WP_133340189.1">
    <property type="nucleotide sequence ID" value="NZ_SMYO01000035.1"/>
</dbReference>
<dbReference type="EMBL" id="SMYO01000035">
    <property type="protein sequence ID" value="TDK55331.1"/>
    <property type="molecule type" value="Genomic_DNA"/>
</dbReference>
<dbReference type="AlphaFoldDB" id="A0A4R5VJV5"/>
<organism evidence="1 2">
    <name type="scientific">Bacillus salipaludis</name>
    <dbReference type="NCBI Taxonomy" id="2547811"/>
    <lineage>
        <taxon>Bacteria</taxon>
        <taxon>Bacillati</taxon>
        <taxon>Bacillota</taxon>
        <taxon>Bacilli</taxon>
        <taxon>Bacillales</taxon>
        <taxon>Bacillaceae</taxon>
        <taxon>Bacillus</taxon>
    </lineage>
</organism>
<name>A0A4R5VJV5_9BACI</name>
<accession>A0A4R5VJV5</accession>
<reference evidence="1 2" key="1">
    <citation type="submission" date="2019-03" db="EMBL/GenBank/DDBJ databases">
        <title>Bacillus niacini sp. nov. a Nicotinate-Metabolizing Mesophile Isolated from Soil.</title>
        <authorList>
            <person name="Zhang G."/>
        </authorList>
    </citation>
    <scope>NUCLEOTIDE SEQUENCE [LARGE SCALE GENOMIC DNA]</scope>
    <source>
        <strain evidence="1 2">WN066</strain>
    </source>
</reference>
<comment type="caution">
    <text evidence="1">The sequence shown here is derived from an EMBL/GenBank/DDBJ whole genome shotgun (WGS) entry which is preliminary data.</text>
</comment>
<gene>
    <name evidence="1" type="ORF">E2K98_28605</name>
</gene>
<sequence length="66" mass="7614">MLDDKSPLSASEIGMLWLTYMEKTMILSNGFKQKRSQALNYLITPIEKSITTYQNIATLIRNHITH</sequence>
<dbReference type="Proteomes" id="UP000295132">
    <property type="component" value="Unassembled WGS sequence"/>
</dbReference>
<protein>
    <submittedName>
        <fullName evidence="1">Uncharacterized protein</fullName>
    </submittedName>
</protein>
<evidence type="ECO:0000313" key="1">
    <source>
        <dbReference type="EMBL" id="TDK55331.1"/>
    </source>
</evidence>
<evidence type="ECO:0000313" key="2">
    <source>
        <dbReference type="Proteomes" id="UP000295132"/>
    </source>
</evidence>